<evidence type="ECO:0000313" key="2">
    <source>
        <dbReference type="EMBL" id="CTQ42035.1"/>
    </source>
</evidence>
<organism evidence="2 3">
    <name type="scientific">Roseibium aggregatum</name>
    <dbReference type="NCBI Taxonomy" id="187304"/>
    <lineage>
        <taxon>Bacteria</taxon>
        <taxon>Pseudomonadati</taxon>
        <taxon>Pseudomonadota</taxon>
        <taxon>Alphaproteobacteria</taxon>
        <taxon>Hyphomicrobiales</taxon>
        <taxon>Stappiaceae</taxon>
        <taxon>Roseibium</taxon>
    </lineage>
</organism>
<dbReference type="Gene3D" id="1.10.3210.10">
    <property type="entry name" value="Hypothetical protein af1432"/>
    <property type="match status" value="2"/>
</dbReference>
<dbReference type="Proteomes" id="UP000048926">
    <property type="component" value="Unassembled WGS sequence"/>
</dbReference>
<dbReference type="NCBIfam" id="TIGR00277">
    <property type="entry name" value="HDIG"/>
    <property type="match status" value="1"/>
</dbReference>
<dbReference type="InterPro" id="IPR003607">
    <property type="entry name" value="HD/PDEase_dom"/>
</dbReference>
<dbReference type="STRING" id="187304.B0E33_27815"/>
<keyword evidence="2" id="KW-0378">Hydrolase</keyword>
<dbReference type="InterPro" id="IPR052020">
    <property type="entry name" value="Cyclic_di-GMP/3'3'-cGAMP_PDE"/>
</dbReference>
<dbReference type="GO" id="GO:0071111">
    <property type="term" value="F:cyclic-guanylate-specific phosphodiesterase activity"/>
    <property type="evidence" value="ECO:0007669"/>
    <property type="project" value="UniProtKB-EC"/>
</dbReference>
<accession>A0A0M6XW19</accession>
<proteinExistence type="predicted"/>
<gene>
    <name evidence="2" type="primary">rpfG_1</name>
    <name evidence="2" type="ORF">LAL4801_00455</name>
</gene>
<sequence length="453" mass="50067">MSEQVSRKLRLAELLGALSHALDITEGQPRGHCVRCCWIGIHIGRQVGLTEAQLSDLYYTLLLKDLGCSSNAARICELYLTDDLTFKHDFKTISDSLPAALRFVLSHTGLKHGFAERVRAIVNILQNGGDIANEMIETRCTRGGDIARQMHFSETVVSGIYSLDEHWDGKGRPHGIVGSTIPVFSQIALLAQVMDVFQINAGVQGALQELKERAGSWFDPALVAAAETVASNPQFWNTLKSENLDKIVYGLEPAQNIRFADEEQLDDIAHGFALVIDSKSPYTAGHSERVTLYTDMIAEELGYGMRDRQLLRRAALLHDIGKLGVSNSVLDKPGKLDDLEWEQIRMHPVYSDEILSRIDTFKDLSPIARGHHEKLDGRGYPDGLTTSRISMETRIVTTADIFDALTAERPYRGPMPLPKALGIMESEAGTALDAKCLAALKRATERMEQTKAA</sequence>
<dbReference type="PANTHER" id="PTHR45228:SF5">
    <property type="entry name" value="CYCLIC DI-GMP PHOSPHODIESTERASE VC_1348-RELATED"/>
    <property type="match status" value="1"/>
</dbReference>
<dbReference type="PROSITE" id="PS51832">
    <property type="entry name" value="HD_GYP"/>
    <property type="match status" value="1"/>
</dbReference>
<dbReference type="InterPro" id="IPR006675">
    <property type="entry name" value="HDIG_dom"/>
</dbReference>
<evidence type="ECO:0000313" key="3">
    <source>
        <dbReference type="Proteomes" id="UP000048926"/>
    </source>
</evidence>
<dbReference type="SUPFAM" id="SSF109604">
    <property type="entry name" value="HD-domain/PDEase-like"/>
    <property type="match status" value="2"/>
</dbReference>
<protein>
    <submittedName>
        <fullName evidence="2">Cyclic di-GMP phosphodiesterase response regulator RpfG</fullName>
        <ecNumber evidence="2">3.1.4.52</ecNumber>
    </submittedName>
</protein>
<dbReference type="Pfam" id="PF13487">
    <property type="entry name" value="HD_5"/>
    <property type="match status" value="2"/>
</dbReference>
<keyword evidence="3" id="KW-1185">Reference proteome</keyword>
<dbReference type="InterPro" id="IPR037522">
    <property type="entry name" value="HD_GYP_dom"/>
</dbReference>
<dbReference type="SMART" id="SM00471">
    <property type="entry name" value="HDc"/>
    <property type="match status" value="1"/>
</dbReference>
<dbReference type="CDD" id="cd00077">
    <property type="entry name" value="HDc"/>
    <property type="match status" value="1"/>
</dbReference>
<dbReference type="AlphaFoldDB" id="A0A0M6XW19"/>
<name>A0A0M6XW19_9HYPH</name>
<feature type="domain" description="HD-GYP" evidence="1">
    <location>
        <begin position="261"/>
        <end position="453"/>
    </location>
</feature>
<evidence type="ECO:0000259" key="1">
    <source>
        <dbReference type="PROSITE" id="PS51832"/>
    </source>
</evidence>
<dbReference type="RefSeq" id="WP_055653960.1">
    <property type="nucleotide sequence ID" value="NZ_CXST01000001.1"/>
</dbReference>
<dbReference type="OrthoDB" id="7326651at2"/>
<dbReference type="EC" id="3.1.4.52" evidence="2"/>
<reference evidence="3" key="1">
    <citation type="submission" date="2015-07" db="EMBL/GenBank/DDBJ databases">
        <authorList>
            <person name="Rodrigo-Torres Lidia"/>
            <person name="Arahal R.David."/>
        </authorList>
    </citation>
    <scope>NUCLEOTIDE SEQUENCE [LARGE SCALE GENOMIC DNA]</scope>
    <source>
        <strain evidence="3">CECT 4801</strain>
    </source>
</reference>
<dbReference type="PANTHER" id="PTHR45228">
    <property type="entry name" value="CYCLIC DI-GMP PHOSPHODIESTERASE TM_0186-RELATED"/>
    <property type="match status" value="1"/>
</dbReference>
<dbReference type="EMBL" id="CXST01000001">
    <property type="protein sequence ID" value="CTQ42035.1"/>
    <property type="molecule type" value="Genomic_DNA"/>
</dbReference>